<feature type="transmembrane region" description="Helical" evidence="1">
    <location>
        <begin position="228"/>
        <end position="247"/>
    </location>
</feature>
<feature type="transmembrane region" description="Helical" evidence="1">
    <location>
        <begin position="116"/>
        <end position="139"/>
    </location>
</feature>
<reference evidence="2 3" key="1">
    <citation type="submission" date="2023-05" db="EMBL/GenBank/DDBJ databases">
        <title>Flavobacterium sedimenti sp. nov., isolated from the sediment.</title>
        <authorList>
            <person name="Wu N."/>
        </authorList>
    </citation>
    <scope>NUCLEOTIDE SEQUENCE [LARGE SCALE GENOMIC DNA]</scope>
    <source>
        <strain evidence="2 3">YZ-48</strain>
    </source>
</reference>
<evidence type="ECO:0000256" key="1">
    <source>
        <dbReference type="SAM" id="Phobius"/>
    </source>
</evidence>
<feature type="transmembrane region" description="Helical" evidence="1">
    <location>
        <begin position="78"/>
        <end position="96"/>
    </location>
</feature>
<keyword evidence="1" id="KW-0812">Transmembrane</keyword>
<keyword evidence="1" id="KW-1133">Transmembrane helix</keyword>
<feature type="transmembrane region" description="Helical" evidence="1">
    <location>
        <begin position="151"/>
        <end position="175"/>
    </location>
</feature>
<dbReference type="EMBL" id="JASGBP010000007">
    <property type="protein sequence ID" value="MDI9257968.1"/>
    <property type="molecule type" value="Genomic_DNA"/>
</dbReference>
<name>A0ABT6XS89_9FLAO</name>
<evidence type="ECO:0000313" key="2">
    <source>
        <dbReference type="EMBL" id="MDI9257968.1"/>
    </source>
</evidence>
<sequence>MKNILEIMKNKNEVLLMYGAICLLGALVCIIISRYSVLEVMGVNAWMKPIKFFISVTVFSWTMGWYLQYLENQRQVEIYSWSMVVLFSVEMVLIIYQAAQGKMSHFNQETAIDRTIFSLMALAITVLMLHTLYIAILFFKQSQFEAPETLILAVKLSLLVTVLFAFEGFVMGAALKHTIGSQDGSQGLPLVNWSTRHGDLRVAHFFGIHALQIIPLLSYWLARSKREVMVIAFVYFAFVSYTLWLALQGKPLIKL</sequence>
<dbReference type="Proteomes" id="UP001230035">
    <property type="component" value="Unassembled WGS sequence"/>
</dbReference>
<comment type="caution">
    <text evidence="2">The sequence shown here is derived from an EMBL/GenBank/DDBJ whole genome shotgun (WGS) entry which is preliminary data.</text>
</comment>
<keyword evidence="1" id="KW-0472">Membrane</keyword>
<gene>
    <name evidence="2" type="ORF">QHT84_11135</name>
</gene>
<accession>A0ABT6XS89</accession>
<feature type="transmembrane region" description="Helical" evidence="1">
    <location>
        <begin position="202"/>
        <end position="222"/>
    </location>
</feature>
<dbReference type="RefSeq" id="WP_283239645.1">
    <property type="nucleotide sequence ID" value="NZ_JASGBP010000007.1"/>
</dbReference>
<protein>
    <submittedName>
        <fullName evidence="2">Uncharacterized protein</fullName>
    </submittedName>
</protein>
<proteinExistence type="predicted"/>
<organism evidence="2 3">
    <name type="scientific">Flavobacterium sedimenticola</name>
    <dbReference type="NCBI Taxonomy" id="3043286"/>
    <lineage>
        <taxon>Bacteria</taxon>
        <taxon>Pseudomonadati</taxon>
        <taxon>Bacteroidota</taxon>
        <taxon>Flavobacteriia</taxon>
        <taxon>Flavobacteriales</taxon>
        <taxon>Flavobacteriaceae</taxon>
        <taxon>Flavobacterium</taxon>
    </lineage>
</organism>
<feature type="transmembrane region" description="Helical" evidence="1">
    <location>
        <begin position="15"/>
        <end position="37"/>
    </location>
</feature>
<feature type="transmembrane region" description="Helical" evidence="1">
    <location>
        <begin position="49"/>
        <end position="66"/>
    </location>
</feature>
<evidence type="ECO:0000313" key="3">
    <source>
        <dbReference type="Proteomes" id="UP001230035"/>
    </source>
</evidence>
<keyword evidence="3" id="KW-1185">Reference proteome</keyword>